<feature type="transmembrane region" description="Helical" evidence="1">
    <location>
        <begin position="71"/>
        <end position="93"/>
    </location>
</feature>
<keyword evidence="1" id="KW-1133">Transmembrane helix</keyword>
<feature type="transmembrane region" description="Helical" evidence="1">
    <location>
        <begin position="39"/>
        <end position="59"/>
    </location>
</feature>
<protein>
    <recommendedName>
        <fullName evidence="4">Conjugal transfer protein TrbC</fullName>
    </recommendedName>
</protein>
<accession>A0ABN6GKZ0</accession>
<name>A0ABN6GKZ0_LATCU</name>
<geneLocation type="plasmid" evidence="2 3">
    <name>WDN19_con2</name>
</geneLocation>
<evidence type="ECO:0000313" key="2">
    <source>
        <dbReference type="EMBL" id="BCX31540.1"/>
    </source>
</evidence>
<keyword evidence="3" id="KW-1185">Reference proteome</keyword>
<keyword evidence="2" id="KW-0614">Plasmid</keyword>
<gene>
    <name evidence="2" type="ORF">LTWDN19_21070</name>
</gene>
<reference evidence="2 3" key="1">
    <citation type="submission" date="2021-05" db="EMBL/GenBank/DDBJ databases">
        <title>Complete Genome Sequence of Latilactobacillus sp. Strain WDN19, a High D-Aspartate-producing Lactic Acid Bacterium Isolated from a Japanese Pickle.</title>
        <authorList>
            <person name="Kajitani K."/>
            <person name="Takahashi S."/>
        </authorList>
    </citation>
    <scope>NUCLEOTIDE SEQUENCE [LARGE SCALE GENOMIC DNA]</scope>
    <source>
        <strain evidence="2 3">WDN19</strain>
        <plasmid evidence="2 3">WDN19_con2</plasmid>
    </source>
</reference>
<dbReference type="RefSeq" id="WP_035146782.1">
    <property type="nucleotide sequence ID" value="NZ_AP024686.1"/>
</dbReference>
<keyword evidence="1" id="KW-0812">Transmembrane</keyword>
<dbReference type="EMBL" id="AP024686">
    <property type="protein sequence ID" value="BCX31540.1"/>
    <property type="molecule type" value="Genomic_DNA"/>
</dbReference>
<dbReference type="Proteomes" id="UP000825100">
    <property type="component" value="Plasmid WDN19_con2"/>
</dbReference>
<evidence type="ECO:0000313" key="3">
    <source>
        <dbReference type="Proteomes" id="UP000825100"/>
    </source>
</evidence>
<evidence type="ECO:0000256" key="1">
    <source>
        <dbReference type="SAM" id="Phobius"/>
    </source>
</evidence>
<sequence length="98" mass="10062">MQDYLQILQGSGAKVLGVGAFWGKLNGAATDLSSNLTKFGMLAAVTGLVIAGLFFLFGQNAAQQGKSMMKWILIGIAIIAAASLIAAYVTSLFSGGGF</sequence>
<proteinExistence type="predicted"/>
<organism evidence="2 3">
    <name type="scientific">Latilactobacillus curvatus</name>
    <name type="common">Lactobacillus curvatus</name>
    <dbReference type="NCBI Taxonomy" id="28038"/>
    <lineage>
        <taxon>Bacteria</taxon>
        <taxon>Bacillati</taxon>
        <taxon>Bacillota</taxon>
        <taxon>Bacilli</taxon>
        <taxon>Lactobacillales</taxon>
        <taxon>Lactobacillaceae</taxon>
        <taxon>Latilactobacillus</taxon>
    </lineage>
</organism>
<evidence type="ECO:0008006" key="4">
    <source>
        <dbReference type="Google" id="ProtNLM"/>
    </source>
</evidence>
<keyword evidence="1" id="KW-0472">Membrane</keyword>